<organism evidence="1 2">
    <name type="scientific">Ochrobactrum soli</name>
    <dbReference type="NCBI Taxonomy" id="2448455"/>
    <lineage>
        <taxon>Bacteria</taxon>
        <taxon>Pseudomonadati</taxon>
        <taxon>Pseudomonadota</taxon>
        <taxon>Alphaproteobacteria</taxon>
        <taxon>Hyphomicrobiales</taxon>
        <taxon>Brucellaceae</taxon>
        <taxon>Brucella/Ochrobactrum group</taxon>
        <taxon>Ochrobactrum</taxon>
    </lineage>
</organism>
<evidence type="ECO:0000313" key="2">
    <source>
        <dbReference type="Proteomes" id="UP000574931"/>
    </source>
</evidence>
<reference evidence="1 2" key="1">
    <citation type="submission" date="2020-05" db="EMBL/GenBank/DDBJ databases">
        <title>Draft Genome Sequence of Ochrobactrum soli Isolated from Stable Fly Gut.</title>
        <authorList>
            <person name="Pileggi M.T."/>
            <person name="Vazhakkala L.J."/>
            <person name="Wong C.N."/>
        </authorList>
    </citation>
    <scope>NUCLEOTIDE SEQUENCE [LARGE SCALE GENOMIC DNA]</scope>
    <source>
        <strain evidence="1 2">MTP-C0764</strain>
    </source>
</reference>
<dbReference type="Proteomes" id="UP000574931">
    <property type="component" value="Unassembled WGS sequence"/>
</dbReference>
<protein>
    <submittedName>
        <fullName evidence="1">Uncharacterized protein</fullName>
    </submittedName>
</protein>
<gene>
    <name evidence="1" type="ORF">HKX02_11425</name>
</gene>
<dbReference type="AlphaFoldDB" id="A0A849KMI3"/>
<proteinExistence type="predicted"/>
<accession>A0A849KMI3</accession>
<comment type="caution">
    <text evidence="1">The sequence shown here is derived from an EMBL/GenBank/DDBJ whole genome shotgun (WGS) entry which is preliminary data.</text>
</comment>
<dbReference type="EMBL" id="JABFCY010000006">
    <property type="protein sequence ID" value="NNU60867.1"/>
    <property type="molecule type" value="Genomic_DNA"/>
</dbReference>
<keyword evidence="2" id="KW-1185">Reference proteome</keyword>
<sequence>MGALSGANSKFGGETGYHYAASIEAEFWEEDWTFGCKQQMGAAMSCLITILQKELNRLKIVQ</sequence>
<dbReference type="RefSeq" id="WP_124916179.1">
    <property type="nucleotide sequence ID" value="NZ_JABFCY010000006.1"/>
</dbReference>
<evidence type="ECO:0000313" key="1">
    <source>
        <dbReference type="EMBL" id="NNU60867.1"/>
    </source>
</evidence>
<name>A0A849KMI3_9HYPH</name>